<dbReference type="GO" id="GO:0009279">
    <property type="term" value="C:cell outer membrane"/>
    <property type="evidence" value="ECO:0007669"/>
    <property type="project" value="UniProtKB-SubCell"/>
</dbReference>
<dbReference type="EMBL" id="MQVX01000001">
    <property type="protein sequence ID" value="PQJ15557.1"/>
    <property type="molecule type" value="Genomic_DNA"/>
</dbReference>
<dbReference type="InterPro" id="IPR019734">
    <property type="entry name" value="TPR_rpt"/>
</dbReference>
<feature type="domain" description="OmpA-like" evidence="7">
    <location>
        <begin position="543"/>
        <end position="663"/>
    </location>
</feature>
<sequence length="663" mass="75445">MILRLKTTFAFSLVGLFLLTSGVNAQEQTKEEKEAQDAERLVERANERYESFSFSPAIDVYQKVLERGFVSADILKKLGNAYYFNSQYDKAHGMYSRLIEEFPEETEAQHYFRCAQTCKTLGDYDRAEQLMLLYARKIEANENLELSQEEYMTQIEKNSGRYTLGNFPYNSRYSDFAPAYYKKGLLFASDRDTGNLARYRHSWNNHDFLDLYQIDSLTDLTGTEERAPKLSGAINTRLHESTSVLSKDEQTLYFTRNNLKDGRRGKDSLGIIRLKLYRALWQNENWETIEELSLNSDEFSTAHPALSPDGKVMIFASDRPGGYGASDLYKTEIKGDGSFGEVVNLGPTINTPGRETFPFISADSVLYFASDGHYGLGGLDLFATRYTDILNQAVVNLGRPVNGPQDDFSFIFDSQEQTGYFASNRGNDAANDDIFPLVQDRALDLNCYAFGLVRDRNTQRLLAGATVEVINEENEVIRTTKTDLRGVYRIKLLCGRGNFIRVSMPEYQSAETFVANPVMGDNNFNFDLEPEIIVVEQDPLEPADIGKLLALNTIYFDLNKYDIRPDAEIEIQKIVAVMERFPSLKIRVVSHTDSRGNDDYNLWLSQKRADATVEYIAEQGIARDRLIGQGKGEQEIMNQCQNAVPCSRADHQLNRRSEFLIFE</sequence>
<dbReference type="Pfam" id="PF13620">
    <property type="entry name" value="CarboxypepD_reg"/>
    <property type="match status" value="1"/>
</dbReference>
<keyword evidence="2 5" id="KW-0472">Membrane</keyword>
<dbReference type="PRINTS" id="PR01021">
    <property type="entry name" value="OMPADOMAIN"/>
</dbReference>
<dbReference type="Pfam" id="PF07676">
    <property type="entry name" value="PD40"/>
    <property type="match status" value="2"/>
</dbReference>
<dbReference type="Gene3D" id="2.60.40.1120">
    <property type="entry name" value="Carboxypeptidase-like, regulatory domain"/>
    <property type="match status" value="1"/>
</dbReference>
<evidence type="ECO:0000256" key="3">
    <source>
        <dbReference type="ARBA" id="ARBA00023237"/>
    </source>
</evidence>
<dbReference type="PANTHER" id="PTHR30329">
    <property type="entry name" value="STATOR ELEMENT OF FLAGELLAR MOTOR COMPLEX"/>
    <property type="match status" value="1"/>
</dbReference>
<accession>A0A2S7T7S0</accession>
<dbReference type="InterPro" id="IPR011042">
    <property type="entry name" value="6-blade_b-propeller_TolB-like"/>
</dbReference>
<protein>
    <submittedName>
        <fullName evidence="8">Flagellar motor protein MotB</fullName>
    </submittedName>
</protein>
<dbReference type="InterPro" id="IPR008969">
    <property type="entry name" value="CarboxyPept-like_regulatory"/>
</dbReference>
<proteinExistence type="predicted"/>
<dbReference type="PROSITE" id="PS51123">
    <property type="entry name" value="OMPA_2"/>
    <property type="match status" value="1"/>
</dbReference>
<evidence type="ECO:0000256" key="1">
    <source>
        <dbReference type="ARBA" id="ARBA00004442"/>
    </source>
</evidence>
<keyword evidence="4" id="KW-0802">TPR repeat</keyword>
<dbReference type="PANTHER" id="PTHR30329:SF21">
    <property type="entry name" value="LIPOPROTEIN YIAD-RELATED"/>
    <property type="match status" value="1"/>
</dbReference>
<feature type="repeat" description="TPR" evidence="4">
    <location>
        <begin position="72"/>
        <end position="105"/>
    </location>
</feature>
<dbReference type="CDD" id="cd07185">
    <property type="entry name" value="OmpA_C-like"/>
    <property type="match status" value="1"/>
</dbReference>
<dbReference type="InterPro" id="IPR036737">
    <property type="entry name" value="OmpA-like_sf"/>
</dbReference>
<evidence type="ECO:0000313" key="8">
    <source>
        <dbReference type="EMBL" id="PQJ15557.1"/>
    </source>
</evidence>
<dbReference type="InterPro" id="IPR050330">
    <property type="entry name" value="Bact_OuterMem_StrucFunc"/>
</dbReference>
<dbReference type="Pfam" id="PF00691">
    <property type="entry name" value="OmpA"/>
    <property type="match status" value="1"/>
</dbReference>
<dbReference type="InterPro" id="IPR006665">
    <property type="entry name" value="OmpA-like"/>
</dbReference>
<evidence type="ECO:0000256" key="4">
    <source>
        <dbReference type="PROSITE-ProRule" id="PRU00339"/>
    </source>
</evidence>
<feature type="chain" id="PRO_5015560341" evidence="6">
    <location>
        <begin position="26"/>
        <end position="663"/>
    </location>
</feature>
<dbReference type="AlphaFoldDB" id="A0A2S7T7S0"/>
<dbReference type="Gene3D" id="1.25.40.10">
    <property type="entry name" value="Tetratricopeptide repeat domain"/>
    <property type="match status" value="1"/>
</dbReference>
<gene>
    <name evidence="8" type="ORF">BST99_07240</name>
</gene>
<evidence type="ECO:0000259" key="7">
    <source>
        <dbReference type="PROSITE" id="PS51123"/>
    </source>
</evidence>
<organism evidence="8 9">
    <name type="scientific">Aureicoccus marinus</name>
    <dbReference type="NCBI Taxonomy" id="754435"/>
    <lineage>
        <taxon>Bacteria</taxon>
        <taxon>Pseudomonadati</taxon>
        <taxon>Bacteroidota</taxon>
        <taxon>Flavobacteriia</taxon>
        <taxon>Flavobacteriales</taxon>
        <taxon>Flavobacteriaceae</taxon>
        <taxon>Aureicoccus</taxon>
    </lineage>
</organism>
<dbReference type="Gene3D" id="2.120.10.30">
    <property type="entry name" value="TolB, C-terminal domain"/>
    <property type="match status" value="1"/>
</dbReference>
<name>A0A2S7T7S0_9FLAO</name>
<evidence type="ECO:0000256" key="6">
    <source>
        <dbReference type="SAM" id="SignalP"/>
    </source>
</evidence>
<dbReference type="Proteomes" id="UP000239366">
    <property type="component" value="Unassembled WGS sequence"/>
</dbReference>
<keyword evidence="3" id="KW-0998">Cell outer membrane</keyword>
<dbReference type="OrthoDB" id="9809364at2"/>
<dbReference type="Gene3D" id="3.30.1330.60">
    <property type="entry name" value="OmpA-like domain"/>
    <property type="match status" value="1"/>
</dbReference>
<keyword evidence="9" id="KW-1185">Reference proteome</keyword>
<dbReference type="SUPFAM" id="SSF48452">
    <property type="entry name" value="TPR-like"/>
    <property type="match status" value="1"/>
</dbReference>
<evidence type="ECO:0000313" key="9">
    <source>
        <dbReference type="Proteomes" id="UP000239366"/>
    </source>
</evidence>
<dbReference type="PROSITE" id="PS50005">
    <property type="entry name" value="TPR"/>
    <property type="match status" value="1"/>
</dbReference>
<keyword evidence="6" id="KW-0732">Signal</keyword>
<keyword evidence="8" id="KW-0966">Cell projection</keyword>
<keyword evidence="8" id="KW-0969">Cilium</keyword>
<dbReference type="SUPFAM" id="SSF82171">
    <property type="entry name" value="DPP6 N-terminal domain-like"/>
    <property type="match status" value="1"/>
</dbReference>
<dbReference type="SUPFAM" id="SSF49464">
    <property type="entry name" value="Carboxypeptidase regulatory domain-like"/>
    <property type="match status" value="1"/>
</dbReference>
<dbReference type="RefSeq" id="WP_105001206.1">
    <property type="nucleotide sequence ID" value="NZ_MQVX01000001.1"/>
</dbReference>
<dbReference type="InterPro" id="IPR006664">
    <property type="entry name" value="OMP_bac"/>
</dbReference>
<evidence type="ECO:0000256" key="5">
    <source>
        <dbReference type="PROSITE-ProRule" id="PRU00473"/>
    </source>
</evidence>
<evidence type="ECO:0000256" key="2">
    <source>
        <dbReference type="ARBA" id="ARBA00023136"/>
    </source>
</evidence>
<dbReference type="InterPro" id="IPR011659">
    <property type="entry name" value="WD40"/>
</dbReference>
<comment type="subcellular location">
    <subcellularLocation>
        <location evidence="1">Cell outer membrane</location>
    </subcellularLocation>
</comment>
<dbReference type="SUPFAM" id="SSF103088">
    <property type="entry name" value="OmpA-like"/>
    <property type="match status" value="1"/>
</dbReference>
<dbReference type="InterPro" id="IPR011990">
    <property type="entry name" value="TPR-like_helical_dom_sf"/>
</dbReference>
<reference evidence="9" key="1">
    <citation type="submission" date="2016-11" db="EMBL/GenBank/DDBJ databases">
        <title>Trade-off between light-utilization and light-protection in marine flavobacteria.</title>
        <authorList>
            <person name="Kumagai Y."/>
            <person name="Yoshizawa S."/>
            <person name="Kogure K."/>
        </authorList>
    </citation>
    <scope>NUCLEOTIDE SEQUENCE [LARGE SCALE GENOMIC DNA]</scope>
    <source>
        <strain evidence="9">SG-18</strain>
    </source>
</reference>
<comment type="caution">
    <text evidence="8">The sequence shown here is derived from an EMBL/GenBank/DDBJ whole genome shotgun (WGS) entry which is preliminary data.</text>
</comment>
<keyword evidence="8" id="KW-0282">Flagellum</keyword>
<feature type="signal peptide" evidence="6">
    <location>
        <begin position="1"/>
        <end position="25"/>
    </location>
</feature>